<evidence type="ECO:0000256" key="8">
    <source>
        <dbReference type="HAMAP-Rule" id="MF_00387"/>
    </source>
</evidence>
<dbReference type="EMBL" id="AP012338">
    <property type="protein sequence ID" value="BAM02745.1"/>
    <property type="molecule type" value="Genomic_DNA"/>
</dbReference>
<evidence type="ECO:0000256" key="2">
    <source>
        <dbReference type="ARBA" id="ARBA00022516"/>
    </source>
</evidence>
<dbReference type="SUPFAM" id="SSF51161">
    <property type="entry name" value="Trimeric LpxA-like enzymes"/>
    <property type="match status" value="1"/>
</dbReference>
<reference evidence="10 11" key="1">
    <citation type="submission" date="2012-02" db="EMBL/GenBank/DDBJ databases">
        <title>Complete genome sequence of Phycisphaera mikurensis NBRC 102666.</title>
        <authorList>
            <person name="Ankai A."/>
            <person name="Hosoyama A."/>
            <person name="Terui Y."/>
            <person name="Sekine M."/>
            <person name="Fukai R."/>
            <person name="Kato Y."/>
            <person name="Nakamura S."/>
            <person name="Yamada-Narita S."/>
            <person name="Kawakoshi A."/>
            <person name="Fukunaga Y."/>
            <person name="Yamazaki S."/>
            <person name="Fujita N."/>
        </authorList>
    </citation>
    <scope>NUCLEOTIDE SEQUENCE [LARGE SCALE GENOMIC DNA]</scope>
    <source>
        <strain evidence="11">NBRC 102666 / KCTC 22515 / FYK2301M01</strain>
    </source>
</reference>
<dbReference type="HOGENOM" id="CLU_061249_0_0_0"/>
<evidence type="ECO:0000313" key="10">
    <source>
        <dbReference type="EMBL" id="BAM02745.1"/>
    </source>
</evidence>
<dbReference type="EC" id="2.3.1.129" evidence="8"/>
<dbReference type="InterPro" id="IPR001451">
    <property type="entry name" value="Hexapep"/>
</dbReference>
<evidence type="ECO:0000256" key="1">
    <source>
        <dbReference type="ARBA" id="ARBA00022490"/>
    </source>
</evidence>
<feature type="domain" description="UDP N-acetylglucosamine O-acyltransferase C-terminal" evidence="9">
    <location>
        <begin position="176"/>
        <end position="261"/>
    </location>
</feature>
<comment type="subunit">
    <text evidence="8">Homotrimer.</text>
</comment>
<comment type="subcellular location">
    <subcellularLocation>
        <location evidence="8">Cytoplasm</location>
    </subcellularLocation>
</comment>
<dbReference type="OrthoDB" id="9807278at2"/>
<dbReference type="InterPro" id="IPR029098">
    <property type="entry name" value="Acetyltransf_C"/>
</dbReference>
<dbReference type="Proteomes" id="UP000007881">
    <property type="component" value="Chromosome"/>
</dbReference>
<dbReference type="PROSITE" id="PS00101">
    <property type="entry name" value="HEXAPEP_TRANSFERASES"/>
    <property type="match status" value="1"/>
</dbReference>
<protein>
    <recommendedName>
        <fullName evidence="8">Acyl-[acyl-carrier-protein]--UDP-N-acetylglucosamine O-acyltransferase</fullName>
        <shortName evidence="8">UDP-N-acetylglucosamine acyltransferase</shortName>
        <ecNumber evidence="8">2.3.1.129</ecNumber>
    </recommendedName>
</protein>
<dbReference type="GO" id="GO:0009245">
    <property type="term" value="P:lipid A biosynthetic process"/>
    <property type="evidence" value="ECO:0007669"/>
    <property type="project" value="UniProtKB-UniRule"/>
</dbReference>
<dbReference type="Pfam" id="PF00132">
    <property type="entry name" value="Hexapep"/>
    <property type="match status" value="1"/>
</dbReference>
<keyword evidence="11" id="KW-1185">Reference proteome</keyword>
<accession>I0IBV7</accession>
<gene>
    <name evidence="8 10" type="primary">lpxA</name>
    <name evidence="10" type="ordered locus">PSMK_05860</name>
</gene>
<dbReference type="PANTHER" id="PTHR43480">
    <property type="entry name" value="ACYL-[ACYL-CARRIER-PROTEIN]--UDP-N-ACETYLGLUCOSAMINE O-ACYLTRANSFERASE"/>
    <property type="match status" value="1"/>
</dbReference>
<dbReference type="InterPro" id="IPR018357">
    <property type="entry name" value="Hexapep_transf_CS"/>
</dbReference>
<sequence length="281" mass="30146">MPTIHATAIIEPGAQLAEDARVGPFCWVGPKARLGAGTTLISHVTVTGRTTMGEGNTVWPNAVLGGDPQDLKFGGEDTELVIGDHNEIRESVTLHKGTANDRGQTRVGNHNLLMAYVHVAHDCRVGNHVVLANGVQMAGHVLVEDHVTVGGASAIHHFVTIGGHGFVGGMTRVTKDSPPFMTIEGNPAEVRRLNSVGLKRQGIGDDSRLHLRDAFRRLYSSRADSGGVGRTDAACDALEDAYPHDPHVQRLVTSVRNSASGQHGRYLETFRRDNAWTNPGK</sequence>
<keyword evidence="4 8" id="KW-0808">Transferase</keyword>
<dbReference type="Gene3D" id="1.20.1180.10">
    <property type="entry name" value="Udp N-acetylglucosamine O-acyltransferase, C-terminal domain"/>
    <property type="match status" value="1"/>
</dbReference>
<dbReference type="InterPro" id="IPR010137">
    <property type="entry name" value="Lipid_A_LpxA"/>
</dbReference>
<dbReference type="PANTHER" id="PTHR43480:SF1">
    <property type="entry name" value="ACYL-[ACYL-CARRIER-PROTEIN]--UDP-N-ACETYLGLUCOSAMINE O-ACYLTRANSFERASE, MITOCHONDRIAL-RELATED"/>
    <property type="match status" value="1"/>
</dbReference>
<keyword evidence="7 8" id="KW-0012">Acyltransferase</keyword>
<dbReference type="NCBIfam" id="NF003657">
    <property type="entry name" value="PRK05289.1"/>
    <property type="match status" value="1"/>
</dbReference>
<dbReference type="InterPro" id="IPR037157">
    <property type="entry name" value="Acetyltransf_C_sf"/>
</dbReference>
<comment type="catalytic activity">
    <reaction evidence="8">
        <text>a (3R)-hydroxyacyl-[ACP] + UDP-N-acetyl-alpha-D-glucosamine = a UDP-3-O-[(3R)-3-hydroxyacyl]-N-acetyl-alpha-D-glucosamine + holo-[ACP]</text>
        <dbReference type="Rhea" id="RHEA:67812"/>
        <dbReference type="Rhea" id="RHEA-COMP:9685"/>
        <dbReference type="Rhea" id="RHEA-COMP:9945"/>
        <dbReference type="ChEBI" id="CHEBI:57705"/>
        <dbReference type="ChEBI" id="CHEBI:64479"/>
        <dbReference type="ChEBI" id="CHEBI:78827"/>
        <dbReference type="ChEBI" id="CHEBI:173225"/>
        <dbReference type="EC" id="2.3.1.129"/>
    </reaction>
</comment>
<dbReference type="UniPathway" id="UPA00359">
    <property type="reaction ID" value="UER00477"/>
</dbReference>
<keyword evidence="5 8" id="KW-0677">Repeat</keyword>
<dbReference type="STRING" id="1142394.PSMK_05860"/>
<evidence type="ECO:0000256" key="6">
    <source>
        <dbReference type="ARBA" id="ARBA00023098"/>
    </source>
</evidence>
<comment type="pathway">
    <text evidence="8">Glycolipid biosynthesis; lipid IV(A) biosynthesis; lipid IV(A) from (3R)-3-hydroxytetradecanoyl-[acyl-carrier-protein] and UDP-N-acetyl-alpha-D-glucosamine: step 1/6.</text>
</comment>
<dbReference type="Gene3D" id="2.160.10.10">
    <property type="entry name" value="Hexapeptide repeat proteins"/>
    <property type="match status" value="1"/>
</dbReference>
<dbReference type="KEGG" id="phm:PSMK_05860"/>
<keyword evidence="2 8" id="KW-0444">Lipid biosynthesis</keyword>
<proteinExistence type="inferred from homology"/>
<dbReference type="Pfam" id="PF13720">
    <property type="entry name" value="Acetyltransf_11"/>
    <property type="match status" value="1"/>
</dbReference>
<keyword evidence="3 8" id="KW-0441">Lipid A biosynthesis</keyword>
<evidence type="ECO:0000256" key="7">
    <source>
        <dbReference type="ARBA" id="ARBA00023315"/>
    </source>
</evidence>
<name>I0IBV7_PHYMF</name>
<evidence type="ECO:0000256" key="3">
    <source>
        <dbReference type="ARBA" id="ARBA00022556"/>
    </source>
</evidence>
<keyword evidence="6 8" id="KW-0443">Lipid metabolism</keyword>
<keyword evidence="1 8" id="KW-0963">Cytoplasm</keyword>
<evidence type="ECO:0000256" key="5">
    <source>
        <dbReference type="ARBA" id="ARBA00022737"/>
    </source>
</evidence>
<dbReference type="GO" id="GO:0008780">
    <property type="term" value="F:acyl-[acyl-carrier-protein]-UDP-N-acetylglucosamine O-acyltransferase activity"/>
    <property type="evidence" value="ECO:0007669"/>
    <property type="project" value="UniProtKB-UniRule"/>
</dbReference>
<dbReference type="HAMAP" id="MF_00387">
    <property type="entry name" value="LpxA"/>
    <property type="match status" value="1"/>
</dbReference>
<evidence type="ECO:0000259" key="9">
    <source>
        <dbReference type="Pfam" id="PF13720"/>
    </source>
</evidence>
<evidence type="ECO:0000256" key="4">
    <source>
        <dbReference type="ARBA" id="ARBA00022679"/>
    </source>
</evidence>
<dbReference type="eggNOG" id="COG1043">
    <property type="taxonomic scope" value="Bacteria"/>
</dbReference>
<evidence type="ECO:0000313" key="11">
    <source>
        <dbReference type="Proteomes" id="UP000007881"/>
    </source>
</evidence>
<organism evidence="10 11">
    <name type="scientific">Phycisphaera mikurensis (strain NBRC 102666 / KCTC 22515 / FYK2301M01)</name>
    <dbReference type="NCBI Taxonomy" id="1142394"/>
    <lineage>
        <taxon>Bacteria</taxon>
        <taxon>Pseudomonadati</taxon>
        <taxon>Planctomycetota</taxon>
        <taxon>Phycisphaerae</taxon>
        <taxon>Phycisphaerales</taxon>
        <taxon>Phycisphaeraceae</taxon>
        <taxon>Phycisphaera</taxon>
    </lineage>
</organism>
<dbReference type="GO" id="GO:0005737">
    <property type="term" value="C:cytoplasm"/>
    <property type="evidence" value="ECO:0007669"/>
    <property type="project" value="UniProtKB-SubCell"/>
</dbReference>
<dbReference type="AlphaFoldDB" id="I0IBV7"/>
<comment type="similarity">
    <text evidence="8">Belongs to the transferase hexapeptide repeat family. LpxA subfamily.</text>
</comment>
<comment type="function">
    <text evidence="8">Involved in the biosynthesis of lipid A, a phosphorylated glycolipid that anchors the lipopolysaccharide to the outer membrane of the cell.</text>
</comment>
<dbReference type="GO" id="GO:0016020">
    <property type="term" value="C:membrane"/>
    <property type="evidence" value="ECO:0007669"/>
    <property type="project" value="GOC"/>
</dbReference>
<dbReference type="NCBIfam" id="TIGR01852">
    <property type="entry name" value="lipid_A_lpxA"/>
    <property type="match status" value="1"/>
</dbReference>
<dbReference type="InterPro" id="IPR011004">
    <property type="entry name" value="Trimer_LpxA-like_sf"/>
</dbReference>
<dbReference type="RefSeq" id="WP_014435965.1">
    <property type="nucleotide sequence ID" value="NC_017080.1"/>
</dbReference>
<dbReference type="CDD" id="cd03351">
    <property type="entry name" value="LbH_UDP-GlcNAc_AT"/>
    <property type="match status" value="1"/>
</dbReference>
<dbReference type="PIRSF" id="PIRSF000456">
    <property type="entry name" value="UDP-GlcNAc_acltr"/>
    <property type="match status" value="1"/>
</dbReference>